<evidence type="ECO:0000259" key="6">
    <source>
        <dbReference type="PROSITE" id="PS50977"/>
    </source>
</evidence>
<keyword evidence="1" id="KW-0678">Repressor</keyword>
<accession>A0A928V673</accession>
<dbReference type="InterPro" id="IPR050109">
    <property type="entry name" value="HTH-type_TetR-like_transc_reg"/>
</dbReference>
<dbReference type="Proteomes" id="UP000652567">
    <property type="component" value="Unassembled WGS sequence"/>
</dbReference>
<reference evidence="7" key="1">
    <citation type="submission" date="2018-07" db="EMBL/GenBank/DDBJ databases">
        <title>Genome assembly of strain Ka43.</title>
        <authorList>
            <person name="Kukolya J."/>
            <person name="Nagy I."/>
            <person name="Horvath B."/>
            <person name="Toth A."/>
        </authorList>
    </citation>
    <scope>NUCLEOTIDE SEQUENCE</scope>
    <source>
        <strain evidence="7">KB43</strain>
    </source>
</reference>
<dbReference type="InterPro" id="IPR036271">
    <property type="entry name" value="Tet_transcr_reg_TetR-rel_C_sf"/>
</dbReference>
<dbReference type="PROSITE" id="PS50977">
    <property type="entry name" value="HTH_TETR_2"/>
    <property type="match status" value="1"/>
</dbReference>
<dbReference type="AlphaFoldDB" id="A0A928V673"/>
<evidence type="ECO:0000313" key="7">
    <source>
        <dbReference type="EMBL" id="MBE8717294.1"/>
    </source>
</evidence>
<dbReference type="GO" id="GO:0003700">
    <property type="term" value="F:DNA-binding transcription factor activity"/>
    <property type="evidence" value="ECO:0007669"/>
    <property type="project" value="TreeGrafter"/>
</dbReference>
<dbReference type="InterPro" id="IPR013572">
    <property type="entry name" value="Tscrpt_reg_MAATS_C"/>
</dbReference>
<dbReference type="RefSeq" id="WP_193909037.1">
    <property type="nucleotide sequence ID" value="NZ_PRDL01000001.1"/>
</dbReference>
<dbReference type="SUPFAM" id="SSF46689">
    <property type="entry name" value="Homeodomain-like"/>
    <property type="match status" value="1"/>
</dbReference>
<evidence type="ECO:0000256" key="1">
    <source>
        <dbReference type="ARBA" id="ARBA00022491"/>
    </source>
</evidence>
<protein>
    <submittedName>
        <fullName evidence="7">TetR family transcriptional regulator</fullName>
    </submittedName>
</protein>
<keyword evidence="3 5" id="KW-0238">DNA-binding</keyword>
<dbReference type="SUPFAM" id="SSF48498">
    <property type="entry name" value="Tetracyclin repressor-like, C-terminal domain"/>
    <property type="match status" value="1"/>
</dbReference>
<sequence>MARKTKEEALETRNQLLDAAEKVFYEKGFAASSLMDVATAANLSRGAVYWHFKNKSELLDAIADRIRLPFETLSDAFSDREEPNPLGKLRDFSIHIIKESVRNPRRRRVLSILIHRCELSEETRHQESRRQTACLEYVTHFDDCLQRAVKYGQLPANLDTRQAAIAKWALITGLLSNWLFLPGSFDLEALADSMIDSYFCMLQHSPTLRLPASS</sequence>
<keyword evidence="8" id="KW-1185">Reference proteome</keyword>
<dbReference type="PANTHER" id="PTHR30055:SF240">
    <property type="entry name" value="HTH-TYPE TRANSCRIPTIONAL REGULATOR ACRR"/>
    <property type="match status" value="1"/>
</dbReference>
<dbReference type="GO" id="GO:0000976">
    <property type="term" value="F:transcription cis-regulatory region binding"/>
    <property type="evidence" value="ECO:0007669"/>
    <property type="project" value="TreeGrafter"/>
</dbReference>
<feature type="DNA-binding region" description="H-T-H motif" evidence="5">
    <location>
        <begin position="33"/>
        <end position="52"/>
    </location>
</feature>
<proteinExistence type="predicted"/>
<evidence type="ECO:0000256" key="3">
    <source>
        <dbReference type="ARBA" id="ARBA00023125"/>
    </source>
</evidence>
<evidence type="ECO:0000256" key="2">
    <source>
        <dbReference type="ARBA" id="ARBA00023015"/>
    </source>
</evidence>
<dbReference type="Pfam" id="PF00440">
    <property type="entry name" value="TetR_N"/>
    <property type="match status" value="1"/>
</dbReference>
<dbReference type="PRINTS" id="PR00455">
    <property type="entry name" value="HTHTETR"/>
</dbReference>
<dbReference type="InterPro" id="IPR001647">
    <property type="entry name" value="HTH_TetR"/>
</dbReference>
<evidence type="ECO:0000256" key="4">
    <source>
        <dbReference type="ARBA" id="ARBA00023163"/>
    </source>
</evidence>
<evidence type="ECO:0000313" key="8">
    <source>
        <dbReference type="Proteomes" id="UP000652567"/>
    </source>
</evidence>
<feature type="domain" description="HTH tetR-type" evidence="6">
    <location>
        <begin position="10"/>
        <end position="70"/>
    </location>
</feature>
<gene>
    <name evidence="7" type="ORF">C4F51_08850</name>
</gene>
<dbReference type="InterPro" id="IPR009057">
    <property type="entry name" value="Homeodomain-like_sf"/>
</dbReference>
<dbReference type="PANTHER" id="PTHR30055">
    <property type="entry name" value="HTH-TYPE TRANSCRIPTIONAL REGULATOR RUTR"/>
    <property type="match status" value="1"/>
</dbReference>
<comment type="caution">
    <text evidence="7">The sequence shown here is derived from an EMBL/GenBank/DDBJ whole genome shotgun (WGS) entry which is preliminary data.</text>
</comment>
<keyword evidence="2" id="KW-0805">Transcription regulation</keyword>
<dbReference type="Pfam" id="PF08361">
    <property type="entry name" value="TetR_C_2"/>
    <property type="match status" value="1"/>
</dbReference>
<dbReference type="Gene3D" id="1.10.357.10">
    <property type="entry name" value="Tetracycline Repressor, domain 2"/>
    <property type="match status" value="1"/>
</dbReference>
<dbReference type="EMBL" id="PRDL01000001">
    <property type="protein sequence ID" value="MBE8717294.1"/>
    <property type="molecule type" value="Genomic_DNA"/>
</dbReference>
<organism evidence="7 8">
    <name type="scientific">Cellvibrio polysaccharolyticus</name>
    <dbReference type="NCBI Taxonomy" id="2082724"/>
    <lineage>
        <taxon>Bacteria</taxon>
        <taxon>Pseudomonadati</taxon>
        <taxon>Pseudomonadota</taxon>
        <taxon>Gammaproteobacteria</taxon>
        <taxon>Cellvibrionales</taxon>
        <taxon>Cellvibrionaceae</taxon>
        <taxon>Cellvibrio</taxon>
    </lineage>
</organism>
<dbReference type="PROSITE" id="PS01081">
    <property type="entry name" value="HTH_TETR_1"/>
    <property type="match status" value="1"/>
</dbReference>
<dbReference type="InterPro" id="IPR023772">
    <property type="entry name" value="DNA-bd_HTH_TetR-type_CS"/>
</dbReference>
<keyword evidence="4" id="KW-0804">Transcription</keyword>
<name>A0A928V673_9GAMM</name>
<evidence type="ECO:0000256" key="5">
    <source>
        <dbReference type="PROSITE-ProRule" id="PRU00335"/>
    </source>
</evidence>